<evidence type="ECO:0000256" key="6">
    <source>
        <dbReference type="HAMAP-Rule" id="MF_00900"/>
    </source>
</evidence>
<dbReference type="SUPFAM" id="SSF52540">
    <property type="entry name" value="P-loop containing nucleoside triphosphate hydrolases"/>
    <property type="match status" value="1"/>
</dbReference>
<evidence type="ECO:0000313" key="12">
    <source>
        <dbReference type="Proteomes" id="UP000611629"/>
    </source>
</evidence>
<feature type="binding site" evidence="7">
    <location>
        <begin position="269"/>
        <end position="272"/>
    </location>
    <ligand>
        <name>GTP</name>
        <dbReference type="ChEBI" id="CHEBI:37565"/>
    </ligand>
</feature>
<dbReference type="InterPro" id="IPR032305">
    <property type="entry name" value="GTP-bd_M"/>
</dbReference>
<dbReference type="PROSITE" id="PS51705">
    <property type="entry name" value="G_HFLX"/>
    <property type="match status" value="1"/>
</dbReference>
<dbReference type="PRINTS" id="PR00326">
    <property type="entry name" value="GTP1OBG"/>
</dbReference>
<gene>
    <name evidence="6 11" type="primary">hflX</name>
    <name evidence="11" type="ORF">HZF24_17910</name>
</gene>
<comment type="caution">
    <text evidence="11">The sequence shown here is derived from an EMBL/GenBank/DDBJ whole genome shotgun (WGS) entry which is preliminary data.</text>
</comment>
<evidence type="ECO:0000313" key="11">
    <source>
        <dbReference type="EMBL" id="NYB76026.1"/>
    </source>
</evidence>
<feature type="binding site" evidence="7">
    <location>
        <begin position="247"/>
        <end position="251"/>
    </location>
    <ligand>
        <name>GTP</name>
        <dbReference type="ChEBI" id="CHEBI:37565"/>
    </ligand>
</feature>
<organism evidence="11 12">
    <name type="scientific">Sedimentibacter hydroxybenzoicus DSM 7310</name>
    <dbReference type="NCBI Taxonomy" id="1123245"/>
    <lineage>
        <taxon>Bacteria</taxon>
        <taxon>Bacillati</taxon>
        <taxon>Bacillota</taxon>
        <taxon>Tissierellia</taxon>
        <taxon>Sedimentibacter</taxon>
    </lineage>
</organism>
<dbReference type="CDD" id="cd01878">
    <property type="entry name" value="HflX"/>
    <property type="match status" value="1"/>
</dbReference>
<dbReference type="RefSeq" id="WP_179239745.1">
    <property type="nucleotide sequence ID" value="NZ_JACBNQ010000037.1"/>
</dbReference>
<dbReference type="EMBL" id="JACBNQ010000037">
    <property type="protein sequence ID" value="NYB76026.1"/>
    <property type="molecule type" value="Genomic_DNA"/>
</dbReference>
<dbReference type="GO" id="GO:0003924">
    <property type="term" value="F:GTPase activity"/>
    <property type="evidence" value="ECO:0007669"/>
    <property type="project" value="UniProtKB-UniRule"/>
</dbReference>
<dbReference type="GO" id="GO:0005737">
    <property type="term" value="C:cytoplasm"/>
    <property type="evidence" value="ECO:0007669"/>
    <property type="project" value="UniProtKB-SubCell"/>
</dbReference>
<dbReference type="Gene3D" id="3.40.50.11060">
    <property type="entry name" value="GTPase HflX, N-terminal domain"/>
    <property type="match status" value="1"/>
</dbReference>
<reference evidence="11" key="1">
    <citation type="submission" date="2020-07" db="EMBL/GenBank/DDBJ databases">
        <title>Genomic analysis of a strain of Sedimentibacter Hydroxybenzoicus DSM7310.</title>
        <authorList>
            <person name="Ma S."/>
        </authorList>
    </citation>
    <scope>NUCLEOTIDE SEQUENCE</scope>
    <source>
        <strain evidence="11">DSM 7310</strain>
    </source>
</reference>
<dbReference type="PIRSF" id="PIRSF006809">
    <property type="entry name" value="GTP-binding_hflX_prd"/>
    <property type="match status" value="1"/>
</dbReference>
<comment type="cofactor">
    <cofactor evidence="8">
        <name>Mg(2+)</name>
        <dbReference type="ChEBI" id="CHEBI:18420"/>
    </cofactor>
</comment>
<feature type="binding site" evidence="7">
    <location>
        <begin position="335"/>
        <end position="338"/>
    </location>
    <ligand>
        <name>GTP</name>
        <dbReference type="ChEBI" id="CHEBI:37565"/>
    </ligand>
</feature>
<evidence type="ECO:0000256" key="3">
    <source>
        <dbReference type="ARBA" id="ARBA00022741"/>
    </source>
</evidence>
<dbReference type="InterPro" id="IPR016496">
    <property type="entry name" value="GTPase_HflX"/>
</dbReference>
<dbReference type="InterPro" id="IPR030394">
    <property type="entry name" value="G_HFLX_dom"/>
</dbReference>
<dbReference type="GO" id="GO:0005525">
    <property type="term" value="F:GTP binding"/>
    <property type="evidence" value="ECO:0007669"/>
    <property type="project" value="UniProtKB-UniRule"/>
</dbReference>
<keyword evidence="4 8" id="KW-0460">Magnesium</keyword>
<dbReference type="Pfam" id="PF13167">
    <property type="entry name" value="GTP-bdg_N"/>
    <property type="match status" value="1"/>
</dbReference>
<keyword evidence="12" id="KW-1185">Reference proteome</keyword>
<protein>
    <recommendedName>
        <fullName evidence="6">GTPase HflX</fullName>
    </recommendedName>
    <alternativeName>
        <fullName evidence="6">GTP-binding protein HflX</fullName>
    </alternativeName>
</protein>
<evidence type="ECO:0000259" key="10">
    <source>
        <dbReference type="PROSITE" id="PS51705"/>
    </source>
</evidence>
<sequence length="437" mass="49988">MYDPNQKENNGGYMEKERCLLIAVELSNEKETNDMEELKLLVEAAEGVVISSIVQNKQSIDNRYYVGQGKIEEIANYVKELEIDTVVFNDELSGSQIRNIEEIVDAKVIDRTNLILDIFAKRALTKEGQLQVELAQLKYCLPRLIGLNKNLSRLGGGIGTRGPGEQKLELDRRRIKEKISDIQNNLDELGKVRETKRKKRMKDQIPIISIVGYTNAGKSTLLNALVESEYSEEEAENKKVFSHDMLFATLDTELRRVRLPGGRRVIFSDTVGFIKKLPTQIVEAFKGTLEEIKYADLIIHLIDINDENLTLHKETTTKLVEKIVDKDIPVLTVYNKIDNIVNDKITTVSSNDIIYISAKSKLNIDVLLNTVDYKINGEKNKYSLKIPNSELKNYYWLYENRFTDNVEFDGEGVSFDAILYENEKQQYKKYITGEING</sequence>
<comment type="subcellular location">
    <subcellularLocation>
        <location evidence="6">Cytoplasm</location>
    </subcellularLocation>
    <text evidence="6">May associate with membranes.</text>
</comment>
<comment type="similarity">
    <text evidence="6">Belongs to the TRAFAC class OBG-HflX-like GTPase superfamily. HflX GTPase family.</text>
</comment>
<dbReference type="AlphaFoldDB" id="A0A974GY96"/>
<evidence type="ECO:0000256" key="5">
    <source>
        <dbReference type="ARBA" id="ARBA00023134"/>
    </source>
</evidence>
<dbReference type="InterPro" id="IPR027417">
    <property type="entry name" value="P-loop_NTPase"/>
</dbReference>
<evidence type="ECO:0000256" key="4">
    <source>
        <dbReference type="ARBA" id="ARBA00022842"/>
    </source>
</evidence>
<proteinExistence type="inferred from homology"/>
<feature type="binding site" evidence="8">
    <location>
        <position position="249"/>
    </location>
    <ligand>
        <name>Mg(2+)</name>
        <dbReference type="ChEBI" id="CHEBI:18420"/>
    </ligand>
</feature>
<dbReference type="NCBIfam" id="TIGR03156">
    <property type="entry name" value="GTP_HflX"/>
    <property type="match status" value="1"/>
</dbReference>
<evidence type="ECO:0000256" key="8">
    <source>
        <dbReference type="PIRSR" id="PIRSR006809-2"/>
    </source>
</evidence>
<dbReference type="GO" id="GO:0043022">
    <property type="term" value="F:ribosome binding"/>
    <property type="evidence" value="ECO:0007669"/>
    <property type="project" value="TreeGrafter"/>
</dbReference>
<evidence type="ECO:0000256" key="2">
    <source>
        <dbReference type="ARBA" id="ARBA00022723"/>
    </source>
</evidence>
<dbReference type="GO" id="GO:0046872">
    <property type="term" value="F:metal ion binding"/>
    <property type="evidence" value="ECO:0007669"/>
    <property type="project" value="UniProtKB-KW"/>
</dbReference>
<dbReference type="Gene3D" id="3.40.50.300">
    <property type="entry name" value="P-loop containing nucleotide triphosphate hydrolases"/>
    <property type="match status" value="1"/>
</dbReference>
<feature type="binding site" evidence="8">
    <location>
        <position position="219"/>
    </location>
    <ligand>
        <name>Mg(2+)</name>
        <dbReference type="ChEBI" id="CHEBI:18420"/>
    </ligand>
</feature>
<keyword evidence="5 6" id="KW-0342">GTP-binding</keyword>
<feature type="coiled-coil region" evidence="9">
    <location>
        <begin position="165"/>
        <end position="192"/>
    </location>
</feature>
<dbReference type="Pfam" id="PF16360">
    <property type="entry name" value="GTP-bdg_M"/>
    <property type="match status" value="1"/>
</dbReference>
<dbReference type="InterPro" id="IPR006073">
    <property type="entry name" value="GTP-bd"/>
</dbReference>
<dbReference type="PANTHER" id="PTHR10229:SF0">
    <property type="entry name" value="GTP-BINDING PROTEIN 6-RELATED"/>
    <property type="match status" value="1"/>
</dbReference>
<dbReference type="Proteomes" id="UP000611629">
    <property type="component" value="Unassembled WGS sequence"/>
</dbReference>
<dbReference type="Pfam" id="PF01926">
    <property type="entry name" value="MMR_HSR1"/>
    <property type="match status" value="1"/>
</dbReference>
<evidence type="ECO:0000256" key="7">
    <source>
        <dbReference type="PIRSR" id="PIRSR006809-1"/>
    </source>
</evidence>
<feature type="binding site" evidence="7">
    <location>
        <begin position="212"/>
        <end position="219"/>
    </location>
    <ligand>
        <name>GTP</name>
        <dbReference type="ChEBI" id="CHEBI:37565"/>
    </ligand>
</feature>
<feature type="domain" description="Hflx-type G" evidence="10">
    <location>
        <begin position="206"/>
        <end position="379"/>
    </location>
</feature>
<dbReference type="FunFam" id="3.40.50.11060:FF:000001">
    <property type="entry name" value="GTPase HflX"/>
    <property type="match status" value="1"/>
</dbReference>
<accession>A0A974GY96</accession>
<keyword evidence="1 6" id="KW-0963">Cytoplasm</keyword>
<evidence type="ECO:0000256" key="1">
    <source>
        <dbReference type="ARBA" id="ARBA00022490"/>
    </source>
</evidence>
<dbReference type="InterPro" id="IPR042108">
    <property type="entry name" value="GTPase_HflX_N_sf"/>
</dbReference>
<dbReference type="Gene3D" id="6.10.250.2860">
    <property type="match status" value="1"/>
</dbReference>
<evidence type="ECO:0000256" key="9">
    <source>
        <dbReference type="SAM" id="Coils"/>
    </source>
</evidence>
<dbReference type="InterPro" id="IPR025121">
    <property type="entry name" value="GTPase_HflX_N"/>
</dbReference>
<name>A0A974GY96_SEDHY</name>
<comment type="subunit">
    <text evidence="6">Monomer. Associates with the 50S ribosomal subunit.</text>
</comment>
<dbReference type="HAMAP" id="MF_00900">
    <property type="entry name" value="GTPase_HflX"/>
    <property type="match status" value="1"/>
</dbReference>
<feature type="binding site" evidence="7">
    <location>
        <begin position="357"/>
        <end position="359"/>
    </location>
    <ligand>
        <name>GTP</name>
        <dbReference type="ChEBI" id="CHEBI:37565"/>
    </ligand>
</feature>
<keyword evidence="2 8" id="KW-0479">Metal-binding</keyword>
<dbReference type="PANTHER" id="PTHR10229">
    <property type="entry name" value="GTP-BINDING PROTEIN HFLX"/>
    <property type="match status" value="1"/>
</dbReference>
<comment type="function">
    <text evidence="6">GTPase that associates with the 50S ribosomal subunit and may have a role during protein synthesis or ribosome biogenesis.</text>
</comment>
<keyword evidence="9" id="KW-0175">Coiled coil</keyword>
<keyword evidence="3 6" id="KW-0547">Nucleotide-binding</keyword>